<proteinExistence type="predicted"/>
<evidence type="ECO:0000313" key="2">
    <source>
        <dbReference type="Proteomes" id="UP000541610"/>
    </source>
</evidence>
<gene>
    <name evidence="1" type="ORF">FOZ60_004447</name>
</gene>
<protein>
    <submittedName>
        <fullName evidence="1">Uncharacterized protein</fullName>
    </submittedName>
</protein>
<dbReference type="AlphaFoldDB" id="A0A7J6PNC8"/>
<evidence type="ECO:0000313" key="1">
    <source>
        <dbReference type="EMBL" id="KAF4697575.1"/>
    </source>
</evidence>
<reference evidence="1 2" key="1">
    <citation type="submission" date="2020-04" db="EMBL/GenBank/DDBJ databases">
        <title>Perkinsus olseni comparative genomics.</title>
        <authorList>
            <person name="Bogema D.R."/>
        </authorList>
    </citation>
    <scope>NUCLEOTIDE SEQUENCE [LARGE SCALE GENOMIC DNA]</scope>
    <source>
        <strain evidence="1">00978-12</strain>
    </source>
</reference>
<comment type="caution">
    <text evidence="1">The sequence shown here is derived from an EMBL/GenBank/DDBJ whole genome shotgun (WGS) entry which is preliminary data.</text>
</comment>
<name>A0A7J6PNC8_PEROL</name>
<accession>A0A7J6PNC8</accession>
<dbReference type="EMBL" id="JABANP010000002">
    <property type="protein sequence ID" value="KAF4697575.1"/>
    <property type="molecule type" value="Genomic_DNA"/>
</dbReference>
<organism evidence="1 2">
    <name type="scientific">Perkinsus olseni</name>
    <name type="common">Perkinsus atlanticus</name>
    <dbReference type="NCBI Taxonomy" id="32597"/>
    <lineage>
        <taxon>Eukaryota</taxon>
        <taxon>Sar</taxon>
        <taxon>Alveolata</taxon>
        <taxon>Perkinsozoa</taxon>
        <taxon>Perkinsea</taxon>
        <taxon>Perkinsida</taxon>
        <taxon>Perkinsidae</taxon>
        <taxon>Perkinsus</taxon>
    </lineage>
</organism>
<sequence length="226" mass="25475">MVSKNFIIEGYISRWSMEMRGFDMGSPPVWLNNPPKEFLHLPPEAYKYANFSLSLMIANNPSWLKVEISSVGIYVFGFSLVTLLIDKTTFNKDGTISIIEKVPFSEVSDEPCICLWYALSRVQRLTFTISFEAEFSLFGHSSGPFPLNTSLIYDTSMGEDENNEHGLSIPEENLARRCRWIHSAVAESTTPRHYGEVLGTTSNCEPPRGVISFPSVYDVEAGLLRK</sequence>
<dbReference type="Proteomes" id="UP000541610">
    <property type="component" value="Unassembled WGS sequence"/>
</dbReference>